<protein>
    <recommendedName>
        <fullName evidence="11">Palmitoyltransferase</fullName>
        <ecNumber evidence="11">2.3.1.225</ecNumber>
    </recommendedName>
</protein>
<feature type="transmembrane region" description="Helical" evidence="11">
    <location>
        <begin position="12"/>
        <end position="33"/>
    </location>
</feature>
<gene>
    <name evidence="13" type="ORF">EDEG_02856</name>
</gene>
<comment type="caution">
    <text evidence="13">The sequence shown here is derived from an EMBL/GenBank/DDBJ whole genome shotgun (WGS) entry which is preliminary data.</text>
</comment>
<dbReference type="STRING" id="1003232.J9DN05"/>
<evidence type="ECO:0000259" key="12">
    <source>
        <dbReference type="Pfam" id="PF01529"/>
    </source>
</evidence>
<accession>J9DN05</accession>
<dbReference type="PANTHER" id="PTHR22883">
    <property type="entry name" value="ZINC FINGER DHHC DOMAIN CONTAINING PROTEIN"/>
    <property type="match status" value="1"/>
</dbReference>
<dbReference type="VEuPathDB" id="MicrosporidiaDB:EDEG_02856"/>
<proteinExistence type="inferred from homology"/>
<dbReference type="InterPro" id="IPR001594">
    <property type="entry name" value="Palmitoyltrfase_DHHC"/>
</dbReference>
<dbReference type="InParanoid" id="J9DN05"/>
<evidence type="ECO:0000256" key="6">
    <source>
        <dbReference type="ARBA" id="ARBA00023139"/>
    </source>
</evidence>
<dbReference type="GO" id="GO:0016020">
    <property type="term" value="C:membrane"/>
    <property type="evidence" value="ECO:0007669"/>
    <property type="project" value="UniProtKB-SubCell"/>
</dbReference>
<comment type="similarity">
    <text evidence="9">Belongs to the DHHC palmitoyltransferase family. PFA5 subfamily.</text>
</comment>
<dbReference type="InterPro" id="IPR039859">
    <property type="entry name" value="PFA4/ZDH16/20/ERF2-like"/>
</dbReference>
<keyword evidence="4 11" id="KW-1133">Transmembrane helix</keyword>
<evidence type="ECO:0000313" key="14">
    <source>
        <dbReference type="Proteomes" id="UP000003163"/>
    </source>
</evidence>
<comment type="catalytic activity">
    <reaction evidence="10 11">
        <text>L-cysteinyl-[protein] + hexadecanoyl-CoA = S-hexadecanoyl-L-cysteinyl-[protein] + CoA</text>
        <dbReference type="Rhea" id="RHEA:36683"/>
        <dbReference type="Rhea" id="RHEA-COMP:10131"/>
        <dbReference type="Rhea" id="RHEA-COMP:11032"/>
        <dbReference type="ChEBI" id="CHEBI:29950"/>
        <dbReference type="ChEBI" id="CHEBI:57287"/>
        <dbReference type="ChEBI" id="CHEBI:57379"/>
        <dbReference type="ChEBI" id="CHEBI:74151"/>
        <dbReference type="EC" id="2.3.1.225"/>
    </reaction>
</comment>
<dbReference type="PROSITE" id="PS50216">
    <property type="entry name" value="DHHC"/>
    <property type="match status" value="1"/>
</dbReference>
<dbReference type="GO" id="GO:0019706">
    <property type="term" value="F:protein-cysteine S-palmitoyltransferase activity"/>
    <property type="evidence" value="ECO:0007669"/>
    <property type="project" value="UniProtKB-EC"/>
</dbReference>
<organism evidence="13 14">
    <name type="scientific">Edhazardia aedis (strain USNM 41457)</name>
    <name type="common">Microsporidian parasite</name>
    <dbReference type="NCBI Taxonomy" id="1003232"/>
    <lineage>
        <taxon>Eukaryota</taxon>
        <taxon>Fungi</taxon>
        <taxon>Fungi incertae sedis</taxon>
        <taxon>Microsporidia</taxon>
        <taxon>Edhazardia</taxon>
    </lineage>
</organism>
<evidence type="ECO:0000256" key="1">
    <source>
        <dbReference type="ARBA" id="ARBA00004141"/>
    </source>
</evidence>
<evidence type="ECO:0000256" key="11">
    <source>
        <dbReference type="RuleBase" id="RU079119"/>
    </source>
</evidence>
<keyword evidence="8 11" id="KW-0012">Acyltransferase</keyword>
<keyword evidence="7" id="KW-0449">Lipoprotein</keyword>
<evidence type="ECO:0000256" key="9">
    <source>
        <dbReference type="ARBA" id="ARBA00038298"/>
    </source>
</evidence>
<comment type="domain">
    <text evidence="11">The DHHC domain is required for palmitoyltransferase activity.</text>
</comment>
<dbReference type="AlphaFoldDB" id="J9DN05"/>
<feature type="transmembrane region" description="Helical" evidence="11">
    <location>
        <begin position="39"/>
        <end position="58"/>
    </location>
</feature>
<dbReference type="OMA" id="SHCRECD"/>
<evidence type="ECO:0000256" key="4">
    <source>
        <dbReference type="ARBA" id="ARBA00022989"/>
    </source>
</evidence>
<dbReference type="EMBL" id="AFBI03000058">
    <property type="protein sequence ID" value="EJW02747.1"/>
    <property type="molecule type" value="Genomic_DNA"/>
</dbReference>
<dbReference type="HOGENOM" id="CLU_1120733_0_0_1"/>
<dbReference type="GO" id="GO:0006612">
    <property type="term" value="P:protein targeting to membrane"/>
    <property type="evidence" value="ECO:0007669"/>
    <property type="project" value="TreeGrafter"/>
</dbReference>
<dbReference type="GO" id="GO:0005783">
    <property type="term" value="C:endoplasmic reticulum"/>
    <property type="evidence" value="ECO:0007669"/>
    <property type="project" value="TreeGrafter"/>
</dbReference>
<reference evidence="13 14" key="1">
    <citation type="submission" date="2011-08" db="EMBL/GenBank/DDBJ databases">
        <authorList>
            <person name="Liu Z.J."/>
            <person name="Shi F.L."/>
            <person name="Lu J.Q."/>
            <person name="Li M."/>
            <person name="Wang Z.L."/>
        </authorList>
    </citation>
    <scope>NUCLEOTIDE SEQUENCE [LARGE SCALE GENOMIC DNA]</scope>
    <source>
        <strain evidence="13 14">USNM 41457</strain>
    </source>
</reference>
<evidence type="ECO:0000256" key="7">
    <source>
        <dbReference type="ARBA" id="ARBA00023288"/>
    </source>
</evidence>
<evidence type="ECO:0000256" key="5">
    <source>
        <dbReference type="ARBA" id="ARBA00023136"/>
    </source>
</evidence>
<keyword evidence="3 11" id="KW-0812">Transmembrane</keyword>
<comment type="subcellular location">
    <subcellularLocation>
        <location evidence="1">Membrane</location>
        <topology evidence="1">Multi-pass membrane protein</topology>
    </subcellularLocation>
</comment>
<sequence>MKDERRKITPTLLATISLHAFLITYTIYVVFHSAYKCELISVAYICAVSIISFHKTWTIDPGYVKPQKHNKYDRNVLILGSNTIINTFLNAKTLTREIATKEGVFIEKLCADCHVFKNNFVSHCRYCDSCILERDHHCSWLNTCIASNNFNFFLCTIFTVLILCCYNIVRFPFVGYIVGDIFYIAFLLTALVFLILCGYYVFLLILDKRSSQFLKSNSFKEAILKNDDCTIFNSKIDFNVQEQCLNDEFDY</sequence>
<dbReference type="OrthoDB" id="9909019at2759"/>
<evidence type="ECO:0000256" key="10">
    <source>
        <dbReference type="ARBA" id="ARBA00048048"/>
    </source>
</evidence>
<name>J9DN05_EDHAE</name>
<keyword evidence="5 11" id="KW-0472">Membrane</keyword>
<dbReference type="Pfam" id="PF01529">
    <property type="entry name" value="DHHC"/>
    <property type="match status" value="1"/>
</dbReference>
<evidence type="ECO:0000256" key="8">
    <source>
        <dbReference type="ARBA" id="ARBA00023315"/>
    </source>
</evidence>
<dbReference type="GO" id="GO:0005794">
    <property type="term" value="C:Golgi apparatus"/>
    <property type="evidence" value="ECO:0007669"/>
    <property type="project" value="TreeGrafter"/>
</dbReference>
<feature type="transmembrane region" description="Helical" evidence="11">
    <location>
        <begin position="150"/>
        <end position="169"/>
    </location>
</feature>
<evidence type="ECO:0000256" key="3">
    <source>
        <dbReference type="ARBA" id="ARBA00022692"/>
    </source>
</evidence>
<evidence type="ECO:0000256" key="2">
    <source>
        <dbReference type="ARBA" id="ARBA00022679"/>
    </source>
</evidence>
<evidence type="ECO:0000313" key="13">
    <source>
        <dbReference type="EMBL" id="EJW02747.1"/>
    </source>
</evidence>
<dbReference type="EC" id="2.3.1.225" evidence="11"/>
<dbReference type="PANTHER" id="PTHR22883:SF23">
    <property type="entry name" value="PALMITOYLTRANSFERASE ZDHHC6"/>
    <property type="match status" value="1"/>
</dbReference>
<keyword evidence="6" id="KW-0564">Palmitate</keyword>
<feature type="domain" description="Palmitoyltransferase DHHC" evidence="12">
    <location>
        <begin position="107"/>
        <end position="169"/>
    </location>
</feature>
<reference evidence="14" key="2">
    <citation type="submission" date="2015-07" db="EMBL/GenBank/DDBJ databases">
        <title>Contrasting host-pathogen interactions and genome evolution in two generalist and specialist microsporidian pathogens of mosquitoes.</title>
        <authorList>
            <consortium name="The Broad Institute Genomics Platform"/>
            <consortium name="The Broad Institute Genome Sequencing Center for Infectious Disease"/>
            <person name="Cuomo C.A."/>
            <person name="Sanscrainte N.D."/>
            <person name="Goldberg J.M."/>
            <person name="Heiman D."/>
            <person name="Young S."/>
            <person name="Zeng Q."/>
            <person name="Becnel J.J."/>
            <person name="Birren B.W."/>
        </authorList>
    </citation>
    <scope>NUCLEOTIDE SEQUENCE [LARGE SCALE GENOMIC DNA]</scope>
    <source>
        <strain evidence="14">USNM 41457</strain>
    </source>
</reference>
<feature type="transmembrane region" description="Helical" evidence="11">
    <location>
        <begin position="181"/>
        <end position="206"/>
    </location>
</feature>
<keyword evidence="2 11" id="KW-0808">Transferase</keyword>
<keyword evidence="14" id="KW-1185">Reference proteome</keyword>
<dbReference type="Proteomes" id="UP000003163">
    <property type="component" value="Unassembled WGS sequence"/>
</dbReference>